<dbReference type="PANTHER" id="PTHR48081:SF30">
    <property type="entry name" value="ACETYL-HYDROLASE LIPR-RELATED"/>
    <property type="match status" value="1"/>
</dbReference>
<dbReference type="InterPro" id="IPR002168">
    <property type="entry name" value="Lipase_GDXG_HIS_AS"/>
</dbReference>
<gene>
    <name evidence="4" type="ORF">BKA16_000857</name>
</gene>
<dbReference type="InterPro" id="IPR029058">
    <property type="entry name" value="AB_hydrolase_fold"/>
</dbReference>
<evidence type="ECO:0000256" key="2">
    <source>
        <dbReference type="ARBA" id="ARBA00022801"/>
    </source>
</evidence>
<dbReference type="PROSITE" id="PS01173">
    <property type="entry name" value="LIPASE_GDXG_HIS"/>
    <property type="match status" value="1"/>
</dbReference>
<accession>A0A840ENC7</accession>
<dbReference type="Gene3D" id="3.40.50.1820">
    <property type="entry name" value="alpha/beta hydrolase"/>
    <property type="match status" value="1"/>
</dbReference>
<evidence type="ECO:0000256" key="1">
    <source>
        <dbReference type="ARBA" id="ARBA00010515"/>
    </source>
</evidence>
<name>A0A840ENC7_9ACTN</name>
<dbReference type="GO" id="GO:0004806">
    <property type="term" value="F:triacylglycerol lipase activity"/>
    <property type="evidence" value="ECO:0007669"/>
    <property type="project" value="TreeGrafter"/>
</dbReference>
<feature type="domain" description="Alpha/beta hydrolase fold-3" evidence="3">
    <location>
        <begin position="18"/>
        <end position="209"/>
    </location>
</feature>
<dbReference type="AlphaFoldDB" id="A0A840ENC7"/>
<sequence length="253" mass="27350">MRVDLVIHPDVGSPERTILHIHGGGFVFGSTRTHRFLAAQMSRACRARVVLFDYRLMPGHSIGSSIRDCMTAYEWVAATYRDSPLVLSGDSAGGNLMLTVLSRLHSDGRRLPVAAVGMSAWLDPDYQHPAGAPRDSFFSLRFARRAADLAEPRSAITPLEAALPTVPVLLQCGAEEPIGPANHALVEQLDGNGVTAELQMWERQPHVFQMLAPFTREAVAALDAVDAFLSALNQREVPTKPSAARSTPPPPGA</sequence>
<evidence type="ECO:0000313" key="5">
    <source>
        <dbReference type="Proteomes" id="UP000551501"/>
    </source>
</evidence>
<dbReference type="EMBL" id="JACIFP010000001">
    <property type="protein sequence ID" value="MBB4134305.1"/>
    <property type="molecule type" value="Genomic_DNA"/>
</dbReference>
<dbReference type="InterPro" id="IPR050300">
    <property type="entry name" value="GDXG_lipolytic_enzyme"/>
</dbReference>
<evidence type="ECO:0000259" key="3">
    <source>
        <dbReference type="Pfam" id="PF07859"/>
    </source>
</evidence>
<dbReference type="RefSeq" id="WP_183369496.1">
    <property type="nucleotide sequence ID" value="NZ_BAABHL010000128.1"/>
</dbReference>
<dbReference type="Proteomes" id="UP000551501">
    <property type="component" value="Unassembled WGS sequence"/>
</dbReference>
<keyword evidence="5" id="KW-1185">Reference proteome</keyword>
<evidence type="ECO:0000313" key="4">
    <source>
        <dbReference type="EMBL" id="MBB4134305.1"/>
    </source>
</evidence>
<protein>
    <submittedName>
        <fullName evidence="4">Acetyl esterase/lipase</fullName>
    </submittedName>
</protein>
<dbReference type="PANTHER" id="PTHR48081">
    <property type="entry name" value="AB HYDROLASE SUPERFAMILY PROTEIN C4A8.06C"/>
    <property type="match status" value="1"/>
</dbReference>
<dbReference type="InterPro" id="IPR013094">
    <property type="entry name" value="AB_hydrolase_3"/>
</dbReference>
<keyword evidence="2" id="KW-0378">Hydrolase</keyword>
<dbReference type="Pfam" id="PF07859">
    <property type="entry name" value="Abhydrolase_3"/>
    <property type="match status" value="1"/>
</dbReference>
<dbReference type="SUPFAM" id="SSF53474">
    <property type="entry name" value="alpha/beta-Hydrolases"/>
    <property type="match status" value="1"/>
</dbReference>
<reference evidence="4 5" key="1">
    <citation type="submission" date="2020-08" db="EMBL/GenBank/DDBJ databases">
        <title>Sequencing the genomes of 1000 actinobacteria strains.</title>
        <authorList>
            <person name="Klenk H.-P."/>
        </authorList>
    </citation>
    <scope>NUCLEOTIDE SEQUENCE [LARGE SCALE GENOMIC DNA]</scope>
    <source>
        <strain evidence="4 5">DSM 45298</strain>
    </source>
</reference>
<organism evidence="4 5">
    <name type="scientific">Gordonia humi</name>
    <dbReference type="NCBI Taxonomy" id="686429"/>
    <lineage>
        <taxon>Bacteria</taxon>
        <taxon>Bacillati</taxon>
        <taxon>Actinomycetota</taxon>
        <taxon>Actinomycetes</taxon>
        <taxon>Mycobacteriales</taxon>
        <taxon>Gordoniaceae</taxon>
        <taxon>Gordonia</taxon>
    </lineage>
</organism>
<comment type="caution">
    <text evidence="4">The sequence shown here is derived from an EMBL/GenBank/DDBJ whole genome shotgun (WGS) entry which is preliminary data.</text>
</comment>
<comment type="similarity">
    <text evidence="1">Belongs to the 'GDXG' lipolytic enzyme family.</text>
</comment>
<proteinExistence type="inferred from homology"/>